<name>A0A1Q5PL43_9ACTO</name>
<dbReference type="AlphaFoldDB" id="A0A1Q5PL43"/>
<evidence type="ECO:0000256" key="6">
    <source>
        <dbReference type="PROSITE-ProRule" id="PRU01362"/>
    </source>
</evidence>
<dbReference type="RefSeq" id="WP_075361923.1">
    <property type="nucleotide sequence ID" value="NZ_MPDM01000007.1"/>
</dbReference>
<gene>
    <name evidence="8" type="ORF">BM477_06700</name>
</gene>
<dbReference type="InterPro" id="IPR029494">
    <property type="entry name" value="DarT"/>
</dbReference>
<accession>A0A1Q5PL43</accession>
<dbReference type="GO" id="GO:0003677">
    <property type="term" value="F:DNA binding"/>
    <property type="evidence" value="ECO:0007669"/>
    <property type="project" value="UniProtKB-UniRule"/>
</dbReference>
<evidence type="ECO:0000256" key="1">
    <source>
        <dbReference type="ARBA" id="ARBA00022649"/>
    </source>
</evidence>
<evidence type="ECO:0000256" key="5">
    <source>
        <dbReference type="ARBA" id="ARBA00023125"/>
    </source>
</evidence>
<dbReference type="PROSITE" id="PS52018">
    <property type="entry name" value="DART"/>
    <property type="match status" value="1"/>
</dbReference>
<keyword evidence="4 6" id="KW-0548">Nucleotidyltransferase</keyword>
<feature type="binding site" evidence="6">
    <location>
        <begin position="23"/>
        <end position="25"/>
    </location>
    <ligand>
        <name>NAD(+)</name>
        <dbReference type="ChEBI" id="CHEBI:57540"/>
    </ligand>
</feature>
<proteinExistence type="inferred from homology"/>
<dbReference type="EMBL" id="MPDM01000007">
    <property type="protein sequence ID" value="OKL47352.1"/>
    <property type="molecule type" value="Genomic_DNA"/>
</dbReference>
<dbReference type="Proteomes" id="UP000186465">
    <property type="component" value="Unassembled WGS sequence"/>
</dbReference>
<feature type="binding site" evidence="6">
    <location>
        <position position="58"/>
    </location>
    <ligand>
        <name>NAD(+)</name>
        <dbReference type="ChEBI" id="CHEBI:57540"/>
    </ligand>
</feature>
<organism evidence="8 9">
    <name type="scientific">Boudabousia marimammalium</name>
    <dbReference type="NCBI Taxonomy" id="156892"/>
    <lineage>
        <taxon>Bacteria</taxon>
        <taxon>Bacillati</taxon>
        <taxon>Actinomycetota</taxon>
        <taxon>Actinomycetes</taxon>
        <taxon>Actinomycetales</taxon>
        <taxon>Actinomycetaceae</taxon>
        <taxon>Boudabousia</taxon>
    </lineage>
</organism>
<dbReference type="STRING" id="156892.BM477_06700"/>
<keyword evidence="3 6" id="KW-0808">Transferase</keyword>
<evidence type="ECO:0000256" key="2">
    <source>
        <dbReference type="ARBA" id="ARBA00022676"/>
    </source>
</evidence>
<keyword evidence="2 6" id="KW-0328">Glycosyltransferase</keyword>
<feature type="domain" description="DarT" evidence="7">
    <location>
        <begin position="19"/>
        <end position="218"/>
    </location>
</feature>
<comment type="similarity">
    <text evidence="6">Belongs to the DarT ADP-ribosyltransferase family.</text>
</comment>
<feature type="active site" evidence="6">
    <location>
        <position position="173"/>
    </location>
</feature>
<dbReference type="Pfam" id="PF14487">
    <property type="entry name" value="DarT"/>
    <property type="match status" value="1"/>
</dbReference>
<dbReference type="GO" id="GO:0016757">
    <property type="term" value="F:glycosyltransferase activity"/>
    <property type="evidence" value="ECO:0007669"/>
    <property type="project" value="UniProtKB-UniRule"/>
</dbReference>
<protein>
    <recommendedName>
        <fullName evidence="7">DarT domain-containing protein</fullName>
    </recommendedName>
</protein>
<reference evidence="9" key="1">
    <citation type="submission" date="2016-11" db="EMBL/GenBank/DDBJ databases">
        <title>Actinomyces gypaetusis sp. nov. isolated from Gypaetus barbatus in Qinghai Tibet Plateau China.</title>
        <authorList>
            <person name="Meng X."/>
        </authorList>
    </citation>
    <scope>NUCLEOTIDE SEQUENCE [LARGE SCALE GENOMIC DNA]</scope>
    <source>
        <strain evidence="9">DSM 15383</strain>
    </source>
</reference>
<comment type="caution">
    <text evidence="6">Lacks conserved residue(s) required for the propagation of feature annotation.</text>
</comment>
<comment type="caution">
    <text evidence="8">The sequence shown here is derived from an EMBL/GenBank/DDBJ whole genome shotgun (WGS) entry which is preliminary data.</text>
</comment>
<evidence type="ECO:0000313" key="9">
    <source>
        <dbReference type="Proteomes" id="UP000186465"/>
    </source>
</evidence>
<evidence type="ECO:0000256" key="3">
    <source>
        <dbReference type="ARBA" id="ARBA00022679"/>
    </source>
</evidence>
<feature type="active site" description="Proton acceptor" evidence="6">
    <location>
        <position position="58"/>
    </location>
</feature>
<evidence type="ECO:0000313" key="8">
    <source>
        <dbReference type="EMBL" id="OKL47352.1"/>
    </source>
</evidence>
<dbReference type="GO" id="GO:0016779">
    <property type="term" value="F:nucleotidyltransferase activity"/>
    <property type="evidence" value="ECO:0007669"/>
    <property type="project" value="UniProtKB-UniRule"/>
</dbReference>
<keyword evidence="9" id="KW-1185">Reference proteome</keyword>
<keyword evidence="1 6" id="KW-1277">Toxin-antitoxin system</keyword>
<dbReference type="OrthoDB" id="2052979at2"/>
<evidence type="ECO:0000259" key="7">
    <source>
        <dbReference type="PROSITE" id="PS52018"/>
    </source>
</evidence>
<evidence type="ECO:0000256" key="4">
    <source>
        <dbReference type="ARBA" id="ARBA00022695"/>
    </source>
</evidence>
<sequence length="244" mass="28541">MPNRTIDDVIAYLEKREVEHLVHFTRVSNLPRIIQEGIVPRGKLESERSEVRYFDELRLDQHRERSCFSVSFPNLLMMYKYSKEIEESKEDDGICILFIPVGDLKKIAKLGRIYFYHTNAANAIFKKSSESVSVDGEDIEDLFRDEMSTKQGRTVNRTDDGIPCFLTTDPQAEVQIDATVPFDLVKFVSVKDIELKLKVEELLHRQAKRCYVYQAWKVKGERAYNVFGYPKCWHNWYGQDKNGE</sequence>
<keyword evidence="5 6" id="KW-0238">DNA-binding</keyword>
<comment type="catalytic activity">
    <reaction evidence="6">
        <text>a thymidine in DNA + NAD(+) = an N-(ADP-alpha-D-ribosyl)-thymidine in DNA + nicotinamide + H(+)</text>
        <dbReference type="Rhea" id="RHEA:71651"/>
        <dbReference type="Rhea" id="RHEA-COMP:13556"/>
        <dbReference type="Rhea" id="RHEA-COMP:18051"/>
        <dbReference type="ChEBI" id="CHEBI:15378"/>
        <dbReference type="ChEBI" id="CHEBI:17154"/>
        <dbReference type="ChEBI" id="CHEBI:57540"/>
        <dbReference type="ChEBI" id="CHEBI:137386"/>
        <dbReference type="ChEBI" id="CHEBI:191199"/>
    </reaction>
</comment>